<feature type="compositionally biased region" description="Polar residues" evidence="1">
    <location>
        <begin position="59"/>
        <end position="78"/>
    </location>
</feature>
<feature type="non-terminal residue" evidence="2">
    <location>
        <position position="1"/>
    </location>
</feature>
<protein>
    <submittedName>
        <fullName evidence="2">Uncharacterized protein</fullName>
    </submittedName>
</protein>
<evidence type="ECO:0000313" key="3">
    <source>
        <dbReference type="Proteomes" id="UP000264353"/>
    </source>
</evidence>
<reference evidence="2 3" key="1">
    <citation type="submission" date="2018-06" db="EMBL/GenBank/DDBJ databases">
        <title>WGS assembly of Brassica rapa FPsc.</title>
        <authorList>
            <person name="Bowman J."/>
            <person name="Kohchi T."/>
            <person name="Yamato K."/>
            <person name="Jenkins J."/>
            <person name="Shu S."/>
            <person name="Ishizaki K."/>
            <person name="Yamaoka S."/>
            <person name="Nishihama R."/>
            <person name="Nakamura Y."/>
            <person name="Berger F."/>
            <person name="Adam C."/>
            <person name="Aki S."/>
            <person name="Althoff F."/>
            <person name="Araki T."/>
            <person name="Arteaga-Vazquez M."/>
            <person name="Balasubrmanian S."/>
            <person name="Bauer D."/>
            <person name="Boehm C."/>
            <person name="Briginshaw L."/>
            <person name="Caballero-Perez J."/>
            <person name="Catarino B."/>
            <person name="Chen F."/>
            <person name="Chiyoda S."/>
            <person name="Chovatia M."/>
            <person name="Davies K."/>
            <person name="Delmans M."/>
            <person name="Demura T."/>
            <person name="Dierschke T."/>
            <person name="Dolan L."/>
            <person name="Dorantes-Acosta A."/>
            <person name="Eklund D."/>
            <person name="Florent S."/>
            <person name="Flores-Sandoval E."/>
            <person name="Fujiyama A."/>
            <person name="Fukuzawa H."/>
            <person name="Galik B."/>
            <person name="Grimanelli D."/>
            <person name="Grimwood J."/>
            <person name="Grossniklaus U."/>
            <person name="Hamada T."/>
            <person name="Haseloff J."/>
            <person name="Hetherington A."/>
            <person name="Higo A."/>
            <person name="Hirakawa Y."/>
            <person name="Hundley H."/>
            <person name="Ikeda Y."/>
            <person name="Inoue K."/>
            <person name="Inoue S."/>
            <person name="Ishida S."/>
            <person name="Jia Q."/>
            <person name="Kakita M."/>
            <person name="Kanazawa T."/>
            <person name="Kawai Y."/>
            <person name="Kawashima T."/>
            <person name="Kennedy M."/>
            <person name="Kinose K."/>
            <person name="Kinoshita T."/>
            <person name="Kohara Y."/>
            <person name="Koide E."/>
            <person name="Komatsu K."/>
            <person name="Kopischke S."/>
            <person name="Kubo M."/>
            <person name="Kyozuka J."/>
            <person name="Lagercrantz U."/>
            <person name="Lin S."/>
            <person name="Lindquist E."/>
            <person name="Lipzen A."/>
            <person name="Lu C."/>
            <person name="Luna E."/>
            <person name="Martienssen R."/>
            <person name="Minamino N."/>
            <person name="Mizutani M."/>
            <person name="Mizutani M."/>
            <person name="Mochizuki N."/>
            <person name="Monte I."/>
            <person name="Mosher R."/>
            <person name="Nagasaki H."/>
            <person name="Nakagami H."/>
            <person name="Naramoto S."/>
            <person name="Nishitani K."/>
            <person name="Ohtani M."/>
            <person name="Okamoto T."/>
            <person name="Okumura M."/>
            <person name="Phillips J."/>
            <person name="Pollak B."/>
            <person name="Reinders A."/>
            <person name="Roevekamp M."/>
            <person name="Sano R."/>
            <person name="Sawa S."/>
            <person name="Schmid M."/>
            <person name="Shirakawa M."/>
            <person name="Solano R."/>
            <person name="Spunde A."/>
            <person name="Suetsugu N."/>
            <person name="Sugano S."/>
            <person name="Sugiyama A."/>
            <person name="Sun R."/>
            <person name="Suzuki Y."/>
            <person name="Takenaka M."/>
            <person name="Takezawa D."/>
            <person name="Tomogane H."/>
            <person name="Tsuzuki M."/>
            <person name="Ueda T."/>
            <person name="Umeda M."/>
            <person name="Ward J."/>
            <person name="Watanabe Y."/>
            <person name="Yazaki K."/>
            <person name="Yokoyama R."/>
            <person name="Yoshitake Y."/>
            <person name="Yotsui I."/>
            <person name="Zachgo S."/>
            <person name="Schmutz J."/>
        </authorList>
    </citation>
    <scope>NUCLEOTIDE SEQUENCE [LARGE SCALE GENOMIC DNA]</scope>
    <source>
        <strain evidence="3">cv. B-3</strain>
    </source>
</reference>
<gene>
    <name evidence="2" type="ORF">BRARA_C04681</name>
</gene>
<dbReference type="EMBL" id="CM010630">
    <property type="protein sequence ID" value="RID72805.1"/>
    <property type="molecule type" value="Genomic_DNA"/>
</dbReference>
<proteinExistence type="predicted"/>
<organism evidence="2 3">
    <name type="scientific">Brassica campestris</name>
    <name type="common">Field mustard</name>
    <dbReference type="NCBI Taxonomy" id="3711"/>
    <lineage>
        <taxon>Eukaryota</taxon>
        <taxon>Viridiplantae</taxon>
        <taxon>Streptophyta</taxon>
        <taxon>Embryophyta</taxon>
        <taxon>Tracheophyta</taxon>
        <taxon>Spermatophyta</taxon>
        <taxon>Magnoliopsida</taxon>
        <taxon>eudicotyledons</taxon>
        <taxon>Gunneridae</taxon>
        <taxon>Pentapetalae</taxon>
        <taxon>rosids</taxon>
        <taxon>malvids</taxon>
        <taxon>Brassicales</taxon>
        <taxon>Brassicaceae</taxon>
        <taxon>Brassiceae</taxon>
        <taxon>Brassica</taxon>
    </lineage>
</organism>
<dbReference type="AlphaFoldDB" id="A0A398A5U0"/>
<sequence>TKQIKGCAIFNGRPNDVRCISCCFSSRSKHTVLYVHAHSPHPHVPSRDVKQTVLIPSTTSISHDSSTAPNQRVSNTRITILMNP</sequence>
<feature type="region of interest" description="Disordered" evidence="1">
    <location>
        <begin position="59"/>
        <end position="84"/>
    </location>
</feature>
<evidence type="ECO:0000313" key="2">
    <source>
        <dbReference type="EMBL" id="RID72805.1"/>
    </source>
</evidence>
<dbReference type="Proteomes" id="UP000264353">
    <property type="component" value="Chromosome A3"/>
</dbReference>
<evidence type="ECO:0000256" key="1">
    <source>
        <dbReference type="SAM" id="MobiDB-lite"/>
    </source>
</evidence>
<name>A0A398A5U0_BRACM</name>
<accession>A0A398A5U0</accession>